<gene>
    <name evidence="3" type="ORF">GGQ86_002061</name>
    <name evidence="2" type="ORF">XFLAVUS301_03310</name>
</gene>
<evidence type="ECO:0000313" key="5">
    <source>
        <dbReference type="Proteomes" id="UP001245370"/>
    </source>
</evidence>
<evidence type="ECO:0000313" key="2">
    <source>
        <dbReference type="EMBL" id="GLI20657.1"/>
    </source>
</evidence>
<reference evidence="2" key="1">
    <citation type="submission" date="2022-12" db="EMBL/GenBank/DDBJ databases">
        <title>Reference genome sequencing for broad-spectrum identification of bacterial and archaeal isolates by mass spectrometry.</title>
        <authorList>
            <person name="Sekiguchi Y."/>
            <person name="Tourlousse D.M."/>
        </authorList>
    </citation>
    <scope>NUCLEOTIDE SEQUENCE</scope>
    <source>
        <strain evidence="2">301</strain>
    </source>
</reference>
<comment type="caution">
    <text evidence="2">The sequence shown here is derived from an EMBL/GenBank/DDBJ whole genome shotgun (WGS) entry which is preliminary data.</text>
</comment>
<reference evidence="3 5" key="2">
    <citation type="submission" date="2023-07" db="EMBL/GenBank/DDBJ databases">
        <title>Genomic Encyclopedia of Type Strains, Phase IV (KMG-IV): sequencing the most valuable type-strain genomes for metagenomic binning, comparative biology and taxonomic classification.</title>
        <authorList>
            <person name="Goeker M."/>
        </authorList>
    </citation>
    <scope>NUCLEOTIDE SEQUENCE [LARGE SCALE GENOMIC DNA]</scope>
    <source>
        <strain evidence="3 5">DSM 338</strain>
    </source>
</reference>
<keyword evidence="5" id="KW-1185">Reference proteome</keyword>
<name>A0A9W6FJW1_XANFL</name>
<dbReference type="GeneID" id="95761123"/>
<dbReference type="AlphaFoldDB" id="A0A9W6FJW1"/>
<feature type="signal peptide" evidence="1">
    <location>
        <begin position="1"/>
        <end position="27"/>
    </location>
</feature>
<organism evidence="2 4">
    <name type="scientific">Xanthobacter flavus</name>
    <dbReference type="NCBI Taxonomy" id="281"/>
    <lineage>
        <taxon>Bacteria</taxon>
        <taxon>Pseudomonadati</taxon>
        <taxon>Pseudomonadota</taxon>
        <taxon>Alphaproteobacteria</taxon>
        <taxon>Hyphomicrobiales</taxon>
        <taxon>Xanthobacteraceae</taxon>
        <taxon>Xanthobacter</taxon>
    </lineage>
</organism>
<evidence type="ECO:0000313" key="3">
    <source>
        <dbReference type="EMBL" id="MDR6333591.1"/>
    </source>
</evidence>
<dbReference type="RefSeq" id="WP_281804876.1">
    <property type="nucleotide sequence ID" value="NZ_BSDO01000001.1"/>
</dbReference>
<proteinExistence type="predicted"/>
<evidence type="ECO:0000256" key="1">
    <source>
        <dbReference type="SAM" id="SignalP"/>
    </source>
</evidence>
<protein>
    <recommendedName>
        <fullName evidence="6">Secreted protein</fullName>
    </recommendedName>
</protein>
<evidence type="ECO:0000313" key="4">
    <source>
        <dbReference type="Proteomes" id="UP001144397"/>
    </source>
</evidence>
<dbReference type="Proteomes" id="UP001144397">
    <property type="component" value="Unassembled WGS sequence"/>
</dbReference>
<dbReference type="Proteomes" id="UP001245370">
    <property type="component" value="Unassembled WGS sequence"/>
</dbReference>
<sequence>MIRSLAAASALALLLSAAALFSATPLAAQPKSDPDWPCPQRKTPEIDLAQVWSGPDPASAGKWTDDQDAAGLAVKLASRRTPAKEFGPLLDGFVKEAGAEADKGLLRVMAGVYEIINDQRSRLIHGIERYARGQQRLADRIREEGDALSKAQTSITAPETAESRKLDEQLNWDTRIFDERAKSLIYVCETPVLLEQRAFDIGQQIQARLKAKGG</sequence>
<feature type="chain" id="PRO_5040941070" description="Secreted protein" evidence="1">
    <location>
        <begin position="28"/>
        <end position="214"/>
    </location>
</feature>
<dbReference type="EMBL" id="JAVDPY010000003">
    <property type="protein sequence ID" value="MDR6333591.1"/>
    <property type="molecule type" value="Genomic_DNA"/>
</dbReference>
<keyword evidence="1" id="KW-0732">Signal</keyword>
<evidence type="ECO:0008006" key="6">
    <source>
        <dbReference type="Google" id="ProtNLM"/>
    </source>
</evidence>
<accession>A0A9W6FJW1</accession>
<dbReference type="EMBL" id="BSDO01000001">
    <property type="protein sequence ID" value="GLI20657.1"/>
    <property type="molecule type" value="Genomic_DNA"/>
</dbReference>